<proteinExistence type="predicted"/>
<sequence>MAPCWCAVCVLEVRRRRPSVRVNCRHRCRQSWRRMANECHFWWDRRRSVDRVGQRFRGFTRGSARMDTFHGLRPSRGSTLLITTLVSSAIDWQTPSRITARRIIISTSSTFDII</sequence>
<dbReference type="AlphaFoldDB" id="A0A8D8DVW7"/>
<dbReference type="EMBL" id="HBUE01286006">
    <property type="protein sequence ID" value="CAG6571456.1"/>
    <property type="molecule type" value="Transcribed_RNA"/>
</dbReference>
<dbReference type="EMBL" id="HBUE01000323">
    <property type="protein sequence ID" value="CAG6443465.1"/>
    <property type="molecule type" value="Transcribed_RNA"/>
</dbReference>
<dbReference type="EMBL" id="HBUE01180404">
    <property type="protein sequence ID" value="CAG6519894.1"/>
    <property type="molecule type" value="Transcribed_RNA"/>
</dbReference>
<name>A0A8D8DVW7_CULPI</name>
<dbReference type="EMBL" id="HBUE01000324">
    <property type="protein sequence ID" value="CAG6443467.1"/>
    <property type="molecule type" value="Transcribed_RNA"/>
</dbReference>
<organism evidence="1">
    <name type="scientific">Culex pipiens</name>
    <name type="common">House mosquito</name>
    <dbReference type="NCBI Taxonomy" id="7175"/>
    <lineage>
        <taxon>Eukaryota</taxon>
        <taxon>Metazoa</taxon>
        <taxon>Ecdysozoa</taxon>
        <taxon>Arthropoda</taxon>
        <taxon>Hexapoda</taxon>
        <taxon>Insecta</taxon>
        <taxon>Pterygota</taxon>
        <taxon>Neoptera</taxon>
        <taxon>Endopterygota</taxon>
        <taxon>Diptera</taxon>
        <taxon>Nematocera</taxon>
        <taxon>Culicoidea</taxon>
        <taxon>Culicidae</taxon>
        <taxon>Culicinae</taxon>
        <taxon>Culicini</taxon>
        <taxon>Culex</taxon>
        <taxon>Culex</taxon>
    </lineage>
</organism>
<accession>A0A8D8DVW7</accession>
<evidence type="ECO:0000313" key="1">
    <source>
        <dbReference type="EMBL" id="CAG6519894.1"/>
    </source>
</evidence>
<protein>
    <submittedName>
        <fullName evidence="1">(northern house mosquito) hypothetical protein</fullName>
    </submittedName>
</protein>
<reference evidence="1" key="1">
    <citation type="submission" date="2021-05" db="EMBL/GenBank/DDBJ databases">
        <authorList>
            <person name="Alioto T."/>
            <person name="Alioto T."/>
            <person name="Gomez Garrido J."/>
        </authorList>
    </citation>
    <scope>NUCLEOTIDE SEQUENCE</scope>
</reference>